<dbReference type="InterPro" id="IPR011856">
    <property type="entry name" value="tRNA_endonuc-like_dom_sf"/>
</dbReference>
<organism evidence="7 8">
    <name type="scientific">Theileria parva</name>
    <name type="common">East coast fever infection agent</name>
    <dbReference type="NCBI Taxonomy" id="5875"/>
    <lineage>
        <taxon>Eukaryota</taxon>
        <taxon>Sar</taxon>
        <taxon>Alveolata</taxon>
        <taxon>Apicomplexa</taxon>
        <taxon>Aconoidasida</taxon>
        <taxon>Piroplasmida</taxon>
        <taxon>Theileriidae</taxon>
        <taxon>Theileria</taxon>
    </lineage>
</organism>
<keyword evidence="3" id="KW-0819">tRNA processing</keyword>
<dbReference type="KEGG" id="tpv:TP01_0841"/>
<evidence type="ECO:0000256" key="2">
    <source>
        <dbReference type="ARBA" id="ARBA00012573"/>
    </source>
</evidence>
<comment type="caution">
    <text evidence="7">The sequence shown here is derived from an EMBL/GenBank/DDBJ whole genome shotgun (WGS) entry which is preliminary data.</text>
</comment>
<evidence type="ECO:0000313" key="7">
    <source>
        <dbReference type="EMBL" id="EAN34079.1"/>
    </source>
</evidence>
<keyword evidence="8" id="KW-1185">Reference proteome</keyword>
<dbReference type="GO" id="GO:0003676">
    <property type="term" value="F:nucleic acid binding"/>
    <property type="evidence" value="ECO:0007669"/>
    <property type="project" value="InterPro"/>
</dbReference>
<proteinExistence type="inferred from homology"/>
<dbReference type="InParanoid" id="Q4N7H9"/>
<comment type="similarity">
    <text evidence="1">Belongs to the tRNA-intron endonuclease family.</text>
</comment>
<dbReference type="GO" id="GO:0000379">
    <property type="term" value="P:tRNA-type intron splice site recognition and cleavage"/>
    <property type="evidence" value="ECO:0007669"/>
    <property type="project" value="TreeGrafter"/>
</dbReference>
<evidence type="ECO:0000256" key="3">
    <source>
        <dbReference type="ARBA" id="ARBA00022694"/>
    </source>
</evidence>
<dbReference type="EC" id="4.6.1.16" evidence="2"/>
<evidence type="ECO:0000313" key="8">
    <source>
        <dbReference type="Proteomes" id="UP000001949"/>
    </source>
</evidence>
<dbReference type="GO" id="GO:0005634">
    <property type="term" value="C:nucleus"/>
    <property type="evidence" value="ECO:0007669"/>
    <property type="project" value="UniProtKB-ARBA"/>
</dbReference>
<dbReference type="PANTHER" id="PTHR13070">
    <property type="entry name" value="TRNA-SPLICING ENDONUCLEASE SUBUNIT SEN34-RELATED"/>
    <property type="match status" value="1"/>
</dbReference>
<keyword evidence="4" id="KW-0456">Lyase</keyword>
<evidence type="ECO:0000256" key="4">
    <source>
        <dbReference type="ARBA" id="ARBA00023239"/>
    </source>
</evidence>
<gene>
    <name evidence="7" type="ordered locus">TP01_0841</name>
</gene>
<dbReference type="GeneID" id="3502944"/>
<evidence type="ECO:0000259" key="6">
    <source>
        <dbReference type="Pfam" id="PF01974"/>
    </source>
</evidence>
<dbReference type="Proteomes" id="UP000001949">
    <property type="component" value="Unassembled WGS sequence"/>
</dbReference>
<feature type="domain" description="tRNA intron endonuclease catalytic" evidence="6">
    <location>
        <begin position="7"/>
        <end position="81"/>
    </location>
</feature>
<dbReference type="VEuPathDB" id="PiroplasmaDB:TpMuguga_01g00841"/>
<dbReference type="Pfam" id="PF01974">
    <property type="entry name" value="tRNA_int_endo"/>
    <property type="match status" value="1"/>
</dbReference>
<dbReference type="EMBL" id="AAGK01000001">
    <property type="protein sequence ID" value="EAN34079.1"/>
    <property type="molecule type" value="Genomic_DNA"/>
</dbReference>
<evidence type="ECO:0000256" key="1">
    <source>
        <dbReference type="ARBA" id="ARBA00008078"/>
    </source>
</evidence>
<name>Q4N7H9_THEPA</name>
<dbReference type="CDD" id="cd22363">
    <property type="entry name" value="tRNA-intron_lyase_C"/>
    <property type="match status" value="1"/>
</dbReference>
<sequence length="96" mass="11221">MCQDNSLLYNDLVKKGLIVKDGMNYGATFSIYEEDPEHFHGHGLVFIKHSDEELKISSIVRWNRISTFANKKTIIAFIDCSKQTIKYAYLERYKLK</sequence>
<dbReference type="Gene3D" id="3.40.1350.10">
    <property type="match status" value="1"/>
</dbReference>
<dbReference type="InterPro" id="IPR006677">
    <property type="entry name" value="tRNA_intron_Endonuc_cat-like"/>
</dbReference>
<protein>
    <recommendedName>
        <fullName evidence="2">tRNA-intron lyase</fullName>
        <ecNumber evidence="2">4.6.1.16</ecNumber>
    </recommendedName>
</protein>
<dbReference type="eggNOG" id="ENOG502QXIU">
    <property type="taxonomic scope" value="Eukaryota"/>
</dbReference>
<reference evidence="7 8" key="1">
    <citation type="journal article" date="2005" name="Science">
        <title>Genome sequence of Theileria parva, a bovine pathogen that transforms lymphocytes.</title>
        <authorList>
            <person name="Gardner M.J."/>
            <person name="Bishop R."/>
            <person name="Shah T."/>
            <person name="de Villiers E.P."/>
            <person name="Carlton J.M."/>
            <person name="Hall N."/>
            <person name="Ren Q."/>
            <person name="Paulsen I.T."/>
            <person name="Pain A."/>
            <person name="Berriman M."/>
            <person name="Wilson R.J.M."/>
            <person name="Sato S."/>
            <person name="Ralph S.A."/>
            <person name="Mann D.J."/>
            <person name="Xiong Z."/>
            <person name="Shallom S.J."/>
            <person name="Weidman J."/>
            <person name="Jiang L."/>
            <person name="Lynn J."/>
            <person name="Weaver B."/>
            <person name="Shoaibi A."/>
            <person name="Domingo A.R."/>
            <person name="Wasawo D."/>
            <person name="Crabtree J."/>
            <person name="Wortman J.R."/>
            <person name="Haas B."/>
            <person name="Angiuoli S.V."/>
            <person name="Creasy T.H."/>
            <person name="Lu C."/>
            <person name="Suh B."/>
            <person name="Silva J.C."/>
            <person name="Utterback T.R."/>
            <person name="Feldblyum T.V."/>
            <person name="Pertea M."/>
            <person name="Allen J."/>
            <person name="Nierman W.C."/>
            <person name="Taracha E.L.N."/>
            <person name="Salzberg S.L."/>
            <person name="White O.R."/>
            <person name="Fitzhugh H.A."/>
            <person name="Morzaria S."/>
            <person name="Venter J.C."/>
            <person name="Fraser C.M."/>
            <person name="Nene V."/>
        </authorList>
    </citation>
    <scope>NUCLEOTIDE SEQUENCE [LARGE SCALE GENOMIC DNA]</scope>
    <source>
        <strain evidence="7 8">Muguga</strain>
    </source>
</reference>
<dbReference type="RefSeq" id="XP_766362.1">
    <property type="nucleotide sequence ID" value="XM_761269.1"/>
</dbReference>
<dbReference type="OMA" id="YAYLERY"/>
<dbReference type="GO" id="GO:0000213">
    <property type="term" value="F:tRNA-intron lyase activity"/>
    <property type="evidence" value="ECO:0007669"/>
    <property type="project" value="UniProtKB-EC"/>
</dbReference>
<dbReference type="AlphaFoldDB" id="Q4N7H9"/>
<evidence type="ECO:0000256" key="5">
    <source>
        <dbReference type="ARBA" id="ARBA00034031"/>
    </source>
</evidence>
<dbReference type="InterPro" id="IPR036167">
    <property type="entry name" value="tRNA_intron_Endo_cat-like_sf"/>
</dbReference>
<accession>Q4N7H9</accession>
<comment type="catalytic activity">
    <reaction evidence="5">
        <text>pretRNA = a 3'-half-tRNA molecule with a 5'-OH end + a 5'-half-tRNA molecule with a 2',3'-cyclic phosphate end + an intron with a 2',3'-cyclic phosphate and a 5'-hydroxyl terminus.</text>
        <dbReference type="EC" id="4.6.1.16"/>
    </reaction>
</comment>
<dbReference type="PANTHER" id="PTHR13070:SF0">
    <property type="entry name" value="TRNA-SPLICING ENDONUCLEASE SUBUNIT SEN34"/>
    <property type="match status" value="1"/>
</dbReference>
<dbReference type="SUPFAM" id="SSF53032">
    <property type="entry name" value="tRNA-intron endonuclease catalytic domain-like"/>
    <property type="match status" value="1"/>
</dbReference>